<keyword evidence="2" id="KW-1185">Reference proteome</keyword>
<accession>A0ACB8XRP1</accession>
<name>A0ACB8XRP1_ARCLA</name>
<proteinExistence type="predicted"/>
<dbReference type="EMBL" id="CM042061">
    <property type="protein sequence ID" value="KAI3672841.1"/>
    <property type="molecule type" value="Genomic_DNA"/>
</dbReference>
<evidence type="ECO:0000313" key="1">
    <source>
        <dbReference type="EMBL" id="KAI3672841.1"/>
    </source>
</evidence>
<organism evidence="1 2">
    <name type="scientific">Arctium lappa</name>
    <name type="common">Greater burdock</name>
    <name type="synonym">Lappa major</name>
    <dbReference type="NCBI Taxonomy" id="4217"/>
    <lineage>
        <taxon>Eukaryota</taxon>
        <taxon>Viridiplantae</taxon>
        <taxon>Streptophyta</taxon>
        <taxon>Embryophyta</taxon>
        <taxon>Tracheophyta</taxon>
        <taxon>Spermatophyta</taxon>
        <taxon>Magnoliopsida</taxon>
        <taxon>eudicotyledons</taxon>
        <taxon>Gunneridae</taxon>
        <taxon>Pentapetalae</taxon>
        <taxon>asterids</taxon>
        <taxon>campanulids</taxon>
        <taxon>Asterales</taxon>
        <taxon>Asteraceae</taxon>
        <taxon>Carduoideae</taxon>
        <taxon>Cardueae</taxon>
        <taxon>Arctiinae</taxon>
        <taxon>Arctium</taxon>
    </lineage>
</organism>
<evidence type="ECO:0000313" key="2">
    <source>
        <dbReference type="Proteomes" id="UP001055879"/>
    </source>
</evidence>
<dbReference type="Proteomes" id="UP001055879">
    <property type="component" value="Linkage Group LG15"/>
</dbReference>
<comment type="caution">
    <text evidence="1">The sequence shown here is derived from an EMBL/GenBank/DDBJ whole genome shotgun (WGS) entry which is preliminary data.</text>
</comment>
<reference evidence="2" key="1">
    <citation type="journal article" date="2022" name="Mol. Ecol. Resour.">
        <title>The genomes of chicory, endive, great burdock and yacon provide insights into Asteraceae palaeo-polyploidization history and plant inulin production.</title>
        <authorList>
            <person name="Fan W."/>
            <person name="Wang S."/>
            <person name="Wang H."/>
            <person name="Wang A."/>
            <person name="Jiang F."/>
            <person name="Liu H."/>
            <person name="Zhao H."/>
            <person name="Xu D."/>
            <person name="Zhang Y."/>
        </authorList>
    </citation>
    <scope>NUCLEOTIDE SEQUENCE [LARGE SCALE GENOMIC DNA]</scope>
    <source>
        <strain evidence="2">cv. Niubang</strain>
    </source>
</reference>
<reference evidence="1 2" key="2">
    <citation type="journal article" date="2022" name="Mol. Ecol. Resour.">
        <title>The genomes of chicory, endive, great burdock and yacon provide insights into Asteraceae paleo-polyploidization history and plant inulin production.</title>
        <authorList>
            <person name="Fan W."/>
            <person name="Wang S."/>
            <person name="Wang H."/>
            <person name="Wang A."/>
            <person name="Jiang F."/>
            <person name="Liu H."/>
            <person name="Zhao H."/>
            <person name="Xu D."/>
            <person name="Zhang Y."/>
        </authorList>
    </citation>
    <scope>NUCLEOTIDE SEQUENCE [LARGE SCALE GENOMIC DNA]</scope>
    <source>
        <strain evidence="2">cv. Niubang</strain>
    </source>
</reference>
<gene>
    <name evidence="1" type="ORF">L6452_38941</name>
</gene>
<sequence>MEEYEKRFIKTKTRPRVEVLSESPIIEINDISEKRFAYNKIIYRHFVVIRAGRQVYEFTDNDLVNLNPFDLPQLHAYCSTKYEHERRYRMGQYDVQRAMSSHVKLRARIDFQISLNLGEERLEVVEPVDTVENLDKYKTGSIIVEPLGFVYRANLIKKIFLTSEVSKYSDETLRGVLRMIHVK</sequence>
<protein>
    <submittedName>
        <fullName evidence="1">Uncharacterized protein</fullName>
    </submittedName>
</protein>